<feature type="non-terminal residue" evidence="13">
    <location>
        <position position="1584"/>
    </location>
</feature>
<feature type="region of interest" description="Disordered" evidence="10">
    <location>
        <begin position="647"/>
        <end position="667"/>
    </location>
</feature>
<dbReference type="PROSITE" id="PS51844">
    <property type="entry name" value="SH3_LIKE"/>
    <property type="match status" value="1"/>
</dbReference>
<dbReference type="FunFam" id="3.40.850.10:FF:000101">
    <property type="entry name" value="Slow myosin heavy chain 2"/>
    <property type="match status" value="1"/>
</dbReference>
<evidence type="ECO:0000256" key="3">
    <source>
        <dbReference type="ARBA" id="ARBA00022840"/>
    </source>
</evidence>
<dbReference type="Gene3D" id="1.10.10.820">
    <property type="match status" value="1"/>
</dbReference>
<dbReference type="Gene3D" id="2.30.30.360">
    <property type="entry name" value="Myosin S1 fragment, N-terminal"/>
    <property type="match status" value="1"/>
</dbReference>
<dbReference type="GO" id="GO:0005737">
    <property type="term" value="C:cytoplasm"/>
    <property type="evidence" value="ECO:0007669"/>
    <property type="project" value="UniProtKB-ARBA"/>
</dbReference>
<keyword evidence="4 9" id="KW-0175">Coiled coil</keyword>
<evidence type="ECO:0000313" key="13">
    <source>
        <dbReference type="EMBL" id="PIA14776.1"/>
    </source>
</evidence>
<accession>A0A2G5B6X5</accession>
<dbReference type="Proteomes" id="UP000242474">
    <property type="component" value="Unassembled WGS sequence"/>
</dbReference>
<evidence type="ECO:0000256" key="6">
    <source>
        <dbReference type="ARBA" id="ARBA00023175"/>
    </source>
</evidence>
<dbReference type="GO" id="GO:0016020">
    <property type="term" value="C:membrane"/>
    <property type="evidence" value="ECO:0007669"/>
    <property type="project" value="TreeGrafter"/>
</dbReference>
<dbReference type="SUPFAM" id="SSF52540">
    <property type="entry name" value="P-loop containing nucleoside triphosphate hydrolases"/>
    <property type="match status" value="1"/>
</dbReference>
<evidence type="ECO:0000256" key="1">
    <source>
        <dbReference type="ARBA" id="ARBA00008314"/>
    </source>
</evidence>
<dbReference type="Gene3D" id="1.20.58.530">
    <property type="match status" value="1"/>
</dbReference>
<feature type="region of interest" description="Actin-binding" evidence="8">
    <location>
        <begin position="687"/>
        <end position="709"/>
    </location>
</feature>
<keyword evidence="7 8" id="KW-0009">Actin-binding</keyword>
<dbReference type="Gene3D" id="1.20.5.4820">
    <property type="match status" value="1"/>
</dbReference>
<evidence type="ECO:0000313" key="14">
    <source>
        <dbReference type="Proteomes" id="UP000242474"/>
    </source>
</evidence>
<dbReference type="SUPFAM" id="SSF90257">
    <property type="entry name" value="Myosin rod fragments"/>
    <property type="match status" value="1"/>
</dbReference>
<keyword evidence="6 8" id="KW-0505">Motor protein</keyword>
<reference evidence="13 14" key="1">
    <citation type="journal article" date="2015" name="Genome Biol. Evol.">
        <title>Phylogenomic analyses indicate that early fungi evolved digesting cell walls of algal ancestors of land plants.</title>
        <authorList>
            <person name="Chang Y."/>
            <person name="Wang S."/>
            <person name="Sekimoto S."/>
            <person name="Aerts A.L."/>
            <person name="Choi C."/>
            <person name="Clum A."/>
            <person name="LaButti K.M."/>
            <person name="Lindquist E.A."/>
            <person name="Yee Ngan C."/>
            <person name="Ohm R.A."/>
            <person name="Salamov A.A."/>
            <person name="Grigoriev I.V."/>
            <person name="Spatafora J.W."/>
            <person name="Berbee M.L."/>
        </authorList>
    </citation>
    <scope>NUCLEOTIDE SEQUENCE [LARGE SCALE GENOMIC DNA]</scope>
    <source>
        <strain evidence="13 14">NRRL 1564</strain>
    </source>
</reference>
<dbReference type="InterPro" id="IPR008989">
    <property type="entry name" value="Myosin_S1_N"/>
</dbReference>
<keyword evidence="5 8" id="KW-0518">Myosin</keyword>
<keyword evidence="2 8" id="KW-0547">Nucleotide-binding</keyword>
<name>A0A2G5B6X5_COERN</name>
<dbReference type="GO" id="GO:0000146">
    <property type="term" value="F:microfilament motor activity"/>
    <property type="evidence" value="ECO:0007669"/>
    <property type="project" value="TreeGrafter"/>
</dbReference>
<feature type="compositionally biased region" description="Basic and acidic residues" evidence="10">
    <location>
        <begin position="1545"/>
        <end position="1584"/>
    </location>
</feature>
<evidence type="ECO:0000256" key="2">
    <source>
        <dbReference type="ARBA" id="ARBA00022741"/>
    </source>
</evidence>
<evidence type="ECO:0000256" key="4">
    <source>
        <dbReference type="ARBA" id="ARBA00023054"/>
    </source>
</evidence>
<keyword evidence="14" id="KW-1185">Reference proteome</keyword>
<keyword evidence="3 8" id="KW-0067">ATP-binding</keyword>
<dbReference type="Pfam" id="PF02736">
    <property type="entry name" value="Myosin_N"/>
    <property type="match status" value="1"/>
</dbReference>
<dbReference type="Gene3D" id="1.10.287.1490">
    <property type="match status" value="1"/>
</dbReference>
<dbReference type="OrthoDB" id="6108017at2759"/>
<dbReference type="CDD" id="cd01377">
    <property type="entry name" value="MYSc_class_II"/>
    <property type="match status" value="1"/>
</dbReference>
<proteinExistence type="inferred from homology"/>
<dbReference type="InterPro" id="IPR027417">
    <property type="entry name" value="P-loop_NTPase"/>
</dbReference>
<dbReference type="InterPro" id="IPR036961">
    <property type="entry name" value="Kinesin_motor_dom_sf"/>
</dbReference>
<feature type="region of interest" description="Disordered" evidence="10">
    <location>
        <begin position="1539"/>
        <end position="1584"/>
    </location>
</feature>
<dbReference type="PRINTS" id="PR00193">
    <property type="entry name" value="MYOSINHEAVY"/>
</dbReference>
<evidence type="ECO:0000256" key="8">
    <source>
        <dbReference type="PROSITE-ProRule" id="PRU00782"/>
    </source>
</evidence>
<dbReference type="PROSITE" id="PS51456">
    <property type="entry name" value="MYOSIN_MOTOR"/>
    <property type="match status" value="1"/>
</dbReference>
<dbReference type="Gene3D" id="1.20.120.720">
    <property type="entry name" value="Myosin VI head, motor domain, U50 subdomain"/>
    <property type="match status" value="1"/>
</dbReference>
<feature type="region of interest" description="Disordered" evidence="10">
    <location>
        <begin position="19"/>
        <end position="40"/>
    </location>
</feature>
<dbReference type="PANTHER" id="PTHR13140:SF857">
    <property type="entry name" value="MYOSIN-11"/>
    <property type="match status" value="1"/>
</dbReference>
<dbReference type="Pfam" id="PF00063">
    <property type="entry name" value="Myosin_head"/>
    <property type="match status" value="1"/>
</dbReference>
<dbReference type="PROSITE" id="PS50096">
    <property type="entry name" value="IQ"/>
    <property type="match status" value="1"/>
</dbReference>
<dbReference type="SMART" id="SM00242">
    <property type="entry name" value="MYSc"/>
    <property type="match status" value="1"/>
</dbReference>
<dbReference type="PANTHER" id="PTHR13140">
    <property type="entry name" value="MYOSIN"/>
    <property type="match status" value="1"/>
</dbReference>
<feature type="compositionally biased region" description="Gly residues" evidence="10">
    <location>
        <begin position="647"/>
        <end position="662"/>
    </location>
</feature>
<dbReference type="FunFam" id="1.20.5.4820:FF:000002">
    <property type="entry name" value="Myosin heavy chain 10"/>
    <property type="match status" value="1"/>
</dbReference>
<evidence type="ECO:0000259" key="11">
    <source>
        <dbReference type="PROSITE" id="PS51456"/>
    </source>
</evidence>
<dbReference type="Gene3D" id="3.40.850.10">
    <property type="entry name" value="Kinesin motor domain"/>
    <property type="match status" value="1"/>
</dbReference>
<dbReference type="InterPro" id="IPR004009">
    <property type="entry name" value="SH3_Myosin"/>
</dbReference>
<dbReference type="STRING" id="763665.A0A2G5B6X5"/>
<feature type="domain" description="Myosin N-terminal SH3-like" evidence="12">
    <location>
        <begin position="54"/>
        <end position="104"/>
    </location>
</feature>
<feature type="binding site" evidence="8">
    <location>
        <begin position="201"/>
        <end position="208"/>
    </location>
    <ligand>
        <name>ATP</name>
        <dbReference type="ChEBI" id="CHEBI:30616"/>
    </ligand>
</feature>
<dbReference type="GO" id="GO:0051015">
    <property type="term" value="F:actin filament binding"/>
    <property type="evidence" value="ECO:0007669"/>
    <property type="project" value="InterPro"/>
</dbReference>
<evidence type="ECO:0000256" key="5">
    <source>
        <dbReference type="ARBA" id="ARBA00023123"/>
    </source>
</evidence>
<feature type="coiled-coil region" evidence="9">
    <location>
        <begin position="888"/>
        <end position="978"/>
    </location>
</feature>
<evidence type="ECO:0000256" key="7">
    <source>
        <dbReference type="ARBA" id="ARBA00023203"/>
    </source>
</evidence>
<evidence type="ECO:0000256" key="10">
    <source>
        <dbReference type="SAM" id="MobiDB-lite"/>
    </source>
</evidence>
<dbReference type="GO" id="GO:0016459">
    <property type="term" value="C:myosin complex"/>
    <property type="evidence" value="ECO:0007669"/>
    <property type="project" value="UniProtKB-KW"/>
</dbReference>
<evidence type="ECO:0000259" key="12">
    <source>
        <dbReference type="PROSITE" id="PS51844"/>
    </source>
</evidence>
<protein>
    <submittedName>
        <fullName evidence="13">Uncharacterized protein</fullName>
    </submittedName>
</protein>
<dbReference type="InterPro" id="IPR001609">
    <property type="entry name" value="Myosin_head_motor_dom-like"/>
</dbReference>
<dbReference type="GO" id="GO:0007015">
    <property type="term" value="P:actin filament organization"/>
    <property type="evidence" value="ECO:0007669"/>
    <property type="project" value="TreeGrafter"/>
</dbReference>
<feature type="compositionally biased region" description="Polar residues" evidence="10">
    <location>
        <begin position="29"/>
        <end position="39"/>
    </location>
</feature>
<feature type="coiled-coil region" evidence="9">
    <location>
        <begin position="1003"/>
        <end position="1156"/>
    </location>
</feature>
<sequence length="1584" mass="180345">MLRTNRQGPTVASIRKAIQQGLDRPDSPAPSTSLSSRTVHTAPDLFEQANVNFTEKKWVWVPHEKEGYIAGYVVQEEANGAVVVHLMTGRDVAVNINETEKVNPPKFEKVEDMADLGYLNEASVVHNLKQRYASNMIYTYSGLFLVAVNPYYNLQIYGAEYIAAYKNKKRNEVTPHIFSIADAAFHDMLHSKENQSILITGESGAGKTENTKKVIQYLTAIASDHKAQSGLTATGRSLEQQILSANPILESFGNAQTIRNNNSSRFGKFIRIEFNLAGQIAGANIEWYLFEKPRVTSQSKQERNYHVFYQFMKGASKAIKDKLLIDKGPEGYTFTRKCRQTIQGVDDRVEYETLVQAMETTGFSAEDQSDFFRILAAILHLGNMQFQATRNDEAVLREQVAAEKVCHVLGIQLSEFMRALLRPSIRAGRDWVTQSRTQQQVELSVEALGRSMYERMFGALVSRINAAMNRPDGKSTFIGVLDIAGFEILETNSFEQMCINYTNERLQQFFNRTMFVLEQEEYTREGIEWNFIDFGMDLQPTIDLIDRTKPIGIMSCLDEECVMPRATDKTFTEKLHGLWANRSDKYEVPRFAMGFTIKHYASQVEYSTEGWLEKNKDPLNENVTRLLGNSTEPFVAQLYADYADGGDGSGGSGDASGIGSNGRGTRVPTTLKRGAFRTVAQRHKDQLNLLMAQLNSTQPHFVRCILPNSEKRAGKVDTPLVLDQLRCNGVLEGIRITRQGFPNRIPFPEFRQRYEILAPNTIPRQVFVDSKQAASLLLNALEMDAAKYRLGHTKVFFRAGVLAELEEIRDVELSKIIVQFQAMARGALSRSRFRRRIEQAKAIRVIQRNARVYNQLSEWPWWKLYRTVKPLLHVTRIDEEMRKRESRITELETLARTEAEERQNIEAERHELEREKARMEALLNSERSVALDQEEILKRTQEREVVLAESLREHTARLEELEEQYTAMAKAKADAEAAMHSMESETIAMRDLASQHDAKDQALVDAEAKASEYCRALEDMELDYAKTVERIGNMEARLGAAQSNEAQLEADIAQLRAALEERDVELETRTTAERELERVSQQTSADLAQLQTRAEEAEADARDMREALERGGHKLTTAEQALDGAQQEKQRLVDANARLARDVDELRQLIDEKADQGTRESELRRMREDELKTLRDELGDVSGELADFRTAHVKVEEALRREIEQLRQERDDALAGHSSLEESYKSVEAQLHEHEARMEELEDTNMQLESQLTEAATLSRDIESQFTDSVQSHDNAIKERDELRERLATVEAQHAEATERLSQAAAAADKALADHKDTQQGLAEAQKTVGELRAQLEENESMRDSIQQRITVQAQEYEDLKEKYNQDAVARMRQLEEANQEAFAELDDMRSGYREMEVRSAEIEKERATLATEAEQLRTEVEGARAHALELEQANGEFNTQHDALFSELQAARDSAQRLTSELEDQKRAAEVLRSSHSETEDRLRDLQVQDQERAVLETKLDELHKQLETKASTADHAQEVQTQLETQLDELRKRLETEAAAAEHAQEVKTRLETQHKEMQDKLHQELAAKDTQAEESRKQLLQ</sequence>
<dbReference type="FunFam" id="1.10.10.820:FF:000001">
    <property type="entry name" value="Myosin heavy chain"/>
    <property type="match status" value="1"/>
</dbReference>
<evidence type="ECO:0000256" key="9">
    <source>
        <dbReference type="SAM" id="Coils"/>
    </source>
</evidence>
<comment type="similarity">
    <text evidence="1 8">Belongs to the TRAFAC class myosin-kinesin ATPase superfamily. Myosin family.</text>
</comment>
<dbReference type="GO" id="GO:0005524">
    <property type="term" value="F:ATP binding"/>
    <property type="evidence" value="ECO:0007669"/>
    <property type="project" value="UniProtKB-UniRule"/>
</dbReference>
<dbReference type="EMBL" id="KZ303513">
    <property type="protein sequence ID" value="PIA14776.1"/>
    <property type="molecule type" value="Genomic_DNA"/>
</dbReference>
<organism evidence="13 14">
    <name type="scientific">Coemansia reversa (strain ATCC 12441 / NRRL 1564)</name>
    <dbReference type="NCBI Taxonomy" id="763665"/>
    <lineage>
        <taxon>Eukaryota</taxon>
        <taxon>Fungi</taxon>
        <taxon>Fungi incertae sedis</taxon>
        <taxon>Zoopagomycota</taxon>
        <taxon>Kickxellomycotina</taxon>
        <taxon>Kickxellomycetes</taxon>
        <taxon>Kickxellales</taxon>
        <taxon>Kickxellaceae</taxon>
        <taxon>Coemansia</taxon>
    </lineage>
</organism>
<feature type="domain" description="Myosin motor" evidence="11">
    <location>
        <begin position="108"/>
        <end position="810"/>
    </location>
</feature>
<gene>
    <name evidence="13" type="ORF">COEREDRAFT_65196</name>
</gene>